<reference evidence="2 3" key="1">
    <citation type="submission" date="2020-03" db="EMBL/GenBank/DDBJ databases">
        <title>Whole genome shotgun sequence of Phytohabitans suffuscus NBRC 105367.</title>
        <authorList>
            <person name="Komaki H."/>
            <person name="Tamura T."/>
        </authorList>
    </citation>
    <scope>NUCLEOTIDE SEQUENCE [LARGE SCALE GENOMIC DNA]</scope>
    <source>
        <strain evidence="2 3">NBRC 105367</strain>
    </source>
</reference>
<evidence type="ECO:0008006" key="4">
    <source>
        <dbReference type="Google" id="ProtNLM"/>
    </source>
</evidence>
<sequence length="269" mass="27933">MSTPEGPQQTLVGWFDASAGASGDMLLGSLVGVGVPLDVLAQAVDAVDAGPVKLTEQRVHRHGLAATQVRVHQAVQDQPHRHLRDIHRLLDSSTLTPPVRDLARAAFDLLGAAEAWVHDSDPDHVHFHEVGALDAIADIVGVSAGVDWLRRTQGLGQLAVGPIEAGSATGQIRAAHGRIPVPAPAVVDIARRRGLVLTGDLPYEACTPTGIALLAVIADRQAAMPPLRPHRVGLGAGTSDPGQAANVLRLIIGAVDPACERPAALPSVS</sequence>
<evidence type="ECO:0000256" key="1">
    <source>
        <dbReference type="ARBA" id="ARBA00022596"/>
    </source>
</evidence>
<name>A0A6F8YRQ1_9ACTN</name>
<keyword evidence="3" id="KW-1185">Reference proteome</keyword>
<accession>A0A6F8YRQ1</accession>
<dbReference type="Pfam" id="PF01969">
    <property type="entry name" value="Ni_insertion"/>
    <property type="match status" value="1"/>
</dbReference>
<gene>
    <name evidence="2" type="ORF">Psuf_061400</name>
</gene>
<evidence type="ECO:0000313" key="3">
    <source>
        <dbReference type="Proteomes" id="UP000503011"/>
    </source>
</evidence>
<protein>
    <recommendedName>
        <fullName evidence="4">LarC family nickel insertion protein</fullName>
    </recommendedName>
</protein>
<dbReference type="InterPro" id="IPR002822">
    <property type="entry name" value="Ni_insertion"/>
</dbReference>
<organism evidence="2 3">
    <name type="scientific">Phytohabitans suffuscus</name>
    <dbReference type="NCBI Taxonomy" id="624315"/>
    <lineage>
        <taxon>Bacteria</taxon>
        <taxon>Bacillati</taxon>
        <taxon>Actinomycetota</taxon>
        <taxon>Actinomycetes</taxon>
        <taxon>Micromonosporales</taxon>
        <taxon>Micromonosporaceae</taxon>
    </lineage>
</organism>
<keyword evidence="1" id="KW-0533">Nickel</keyword>
<proteinExistence type="predicted"/>
<dbReference type="PANTHER" id="PTHR36566">
    <property type="entry name" value="NICKEL INSERTION PROTEIN-RELATED"/>
    <property type="match status" value="1"/>
</dbReference>
<dbReference type="AlphaFoldDB" id="A0A6F8YRQ1"/>
<dbReference type="Proteomes" id="UP000503011">
    <property type="component" value="Chromosome"/>
</dbReference>
<dbReference type="PANTHER" id="PTHR36566:SF1">
    <property type="entry name" value="PYRIDINIUM-3,5-BISTHIOCARBOXYLIC ACID MONONUCLEOTIDE NICKEL INSERTION PROTEIN"/>
    <property type="match status" value="1"/>
</dbReference>
<dbReference type="KEGG" id="psuu:Psuf_061400"/>
<evidence type="ECO:0000313" key="2">
    <source>
        <dbReference type="EMBL" id="BCB88827.1"/>
    </source>
</evidence>
<reference evidence="2 3" key="2">
    <citation type="submission" date="2020-03" db="EMBL/GenBank/DDBJ databases">
        <authorList>
            <person name="Ichikawa N."/>
            <person name="Kimura A."/>
            <person name="Kitahashi Y."/>
            <person name="Uohara A."/>
        </authorList>
    </citation>
    <scope>NUCLEOTIDE SEQUENCE [LARGE SCALE GENOMIC DNA]</scope>
    <source>
        <strain evidence="2 3">NBRC 105367</strain>
    </source>
</reference>
<dbReference type="EMBL" id="AP022871">
    <property type="protein sequence ID" value="BCB88827.1"/>
    <property type="molecule type" value="Genomic_DNA"/>
</dbReference>
<dbReference type="RefSeq" id="WP_173160451.1">
    <property type="nucleotide sequence ID" value="NZ_AP022871.1"/>
</dbReference>